<dbReference type="Pfam" id="PF13738">
    <property type="entry name" value="Pyr_redox_3"/>
    <property type="match status" value="1"/>
</dbReference>
<proteinExistence type="predicted"/>
<keyword evidence="3" id="KW-1185">Reference proteome</keyword>
<keyword evidence="1 2" id="KW-0560">Oxidoreductase</keyword>
<name>A0ABV7YUK9_9BACT</name>
<dbReference type="EC" id="1.14.13.-" evidence="2"/>
<protein>
    <submittedName>
        <fullName evidence="2">Flavin-containing monooxygenase</fullName>
        <ecNumber evidence="2">1.14.13.-</ecNumber>
    </submittedName>
</protein>
<evidence type="ECO:0000313" key="2">
    <source>
        <dbReference type="EMBL" id="MFC3811044.1"/>
    </source>
</evidence>
<dbReference type="Gene3D" id="3.50.50.60">
    <property type="entry name" value="FAD/NAD(P)-binding domain"/>
    <property type="match status" value="1"/>
</dbReference>
<dbReference type="PANTHER" id="PTHR43539:SF78">
    <property type="entry name" value="FLAVIN-CONTAINING MONOOXYGENASE"/>
    <property type="match status" value="1"/>
</dbReference>
<dbReference type="PIRSF" id="PIRSF000332">
    <property type="entry name" value="FMO"/>
    <property type="match status" value="1"/>
</dbReference>
<dbReference type="SUPFAM" id="SSF51905">
    <property type="entry name" value="FAD/NAD(P)-binding domain"/>
    <property type="match status" value="2"/>
</dbReference>
<dbReference type="PRINTS" id="PR00469">
    <property type="entry name" value="PNDRDTASEII"/>
</dbReference>
<sequence length="372" mass="40617">MIKNIIIGAGPAGLAIAGRLANAGEAFEIIEKTNQIASKWHAHYDRLALHTVKDLSHLPHLPFPADYPVYVPKDKLVAYYENYAAHFKIKPRFGVGLEKIYKIKNGWQLTLDNGEILEAENVIVCTGLNKTPKLVNWEGQENFKGDISHASLYKNAEPFLGKKTIVVGMGNTGAEIALDLALAGVSVSISVRSPIIVVPRDLFGSPVQLTAKKLEKLPFGLGDWIGAQTRKLVFGNLAKYNVPVSHEYPAKMLRETGKSPTIDLGTINQIKKGNIKVLGDIKALHAGGAYLVNGDFVEAEKIILATGYTSDLQKQIDLPTSAWDKFGLPTPATAYGEHKGLYFLGYDNYKLGGLLGTIFTDSALIFNKIKPH</sequence>
<comment type="caution">
    <text evidence="2">The sequence shown here is derived from an EMBL/GenBank/DDBJ whole genome shotgun (WGS) entry which is preliminary data.</text>
</comment>
<evidence type="ECO:0000313" key="3">
    <source>
        <dbReference type="Proteomes" id="UP001595616"/>
    </source>
</evidence>
<dbReference type="InterPro" id="IPR000960">
    <property type="entry name" value="Flavin_mOase"/>
</dbReference>
<dbReference type="Proteomes" id="UP001595616">
    <property type="component" value="Unassembled WGS sequence"/>
</dbReference>
<dbReference type="EMBL" id="JBHRYQ010000001">
    <property type="protein sequence ID" value="MFC3811044.1"/>
    <property type="molecule type" value="Genomic_DNA"/>
</dbReference>
<dbReference type="RefSeq" id="WP_379837696.1">
    <property type="nucleotide sequence ID" value="NZ_JBHRYQ010000001.1"/>
</dbReference>
<keyword evidence="2" id="KW-0503">Monooxygenase</keyword>
<dbReference type="PANTHER" id="PTHR43539">
    <property type="entry name" value="FLAVIN-BINDING MONOOXYGENASE-LIKE PROTEIN (AFU_ORTHOLOGUE AFUA_4G09220)"/>
    <property type="match status" value="1"/>
</dbReference>
<reference evidence="3" key="1">
    <citation type="journal article" date="2019" name="Int. J. Syst. Evol. Microbiol.">
        <title>The Global Catalogue of Microorganisms (GCM) 10K type strain sequencing project: providing services to taxonomists for standard genome sequencing and annotation.</title>
        <authorList>
            <consortium name="The Broad Institute Genomics Platform"/>
            <consortium name="The Broad Institute Genome Sequencing Center for Infectious Disease"/>
            <person name="Wu L."/>
            <person name="Ma J."/>
        </authorList>
    </citation>
    <scope>NUCLEOTIDE SEQUENCE [LARGE SCALE GENOMIC DNA]</scope>
    <source>
        <strain evidence="3">CECT 7956</strain>
    </source>
</reference>
<dbReference type="GO" id="GO:0004497">
    <property type="term" value="F:monooxygenase activity"/>
    <property type="evidence" value="ECO:0007669"/>
    <property type="project" value="UniProtKB-KW"/>
</dbReference>
<organism evidence="2 3">
    <name type="scientific">Lacihabitans lacunae</name>
    <dbReference type="NCBI Taxonomy" id="1028214"/>
    <lineage>
        <taxon>Bacteria</taxon>
        <taxon>Pseudomonadati</taxon>
        <taxon>Bacteroidota</taxon>
        <taxon>Cytophagia</taxon>
        <taxon>Cytophagales</taxon>
        <taxon>Leadbetterellaceae</taxon>
        <taxon>Lacihabitans</taxon>
    </lineage>
</organism>
<dbReference type="InterPro" id="IPR050982">
    <property type="entry name" value="Auxin_biosynth/cation_transpt"/>
</dbReference>
<gene>
    <name evidence="2" type="ORF">ACFOOI_10290</name>
</gene>
<dbReference type="InterPro" id="IPR036188">
    <property type="entry name" value="FAD/NAD-bd_sf"/>
</dbReference>
<dbReference type="PRINTS" id="PR00368">
    <property type="entry name" value="FADPNR"/>
</dbReference>
<evidence type="ECO:0000256" key="1">
    <source>
        <dbReference type="ARBA" id="ARBA00023002"/>
    </source>
</evidence>
<accession>A0ABV7YUK9</accession>